<evidence type="ECO:0000256" key="5">
    <source>
        <dbReference type="ARBA" id="ARBA00022777"/>
    </source>
</evidence>
<comment type="catalytic activity">
    <reaction evidence="1">
        <text>ATP + protein L-histidine = ADP + protein N-phospho-L-histidine.</text>
        <dbReference type="EC" id="2.7.13.3"/>
    </reaction>
</comment>
<dbReference type="STRING" id="1792845.BC343_19275"/>
<accession>A0A1S9P6X0</accession>
<dbReference type="RefSeq" id="WP_078351539.1">
    <property type="nucleotide sequence ID" value="NZ_MBTF01000039.1"/>
</dbReference>
<evidence type="ECO:0000256" key="1">
    <source>
        <dbReference type="ARBA" id="ARBA00000085"/>
    </source>
</evidence>
<gene>
    <name evidence="8" type="ORF">BC343_19275</name>
</gene>
<dbReference type="EC" id="2.7.13.3" evidence="2"/>
<dbReference type="Pfam" id="PF08448">
    <property type="entry name" value="PAS_4"/>
    <property type="match status" value="2"/>
</dbReference>
<feature type="domain" description="PAS" evidence="6">
    <location>
        <begin position="31"/>
        <end position="102"/>
    </location>
</feature>
<dbReference type="AlphaFoldDB" id="A0A1S9P6X0"/>
<keyword evidence="5" id="KW-0418">Kinase</keyword>
<dbReference type="Gene3D" id="3.30.450.20">
    <property type="entry name" value="PAS domain"/>
    <property type="match status" value="3"/>
</dbReference>
<dbReference type="SMART" id="SM00091">
    <property type="entry name" value="PAS"/>
    <property type="match status" value="3"/>
</dbReference>
<dbReference type="InterPro" id="IPR013656">
    <property type="entry name" value="PAS_4"/>
</dbReference>
<dbReference type="InterPro" id="IPR000700">
    <property type="entry name" value="PAS-assoc_C"/>
</dbReference>
<dbReference type="EMBL" id="MBTF01000039">
    <property type="protein sequence ID" value="OOQ56577.1"/>
    <property type="molecule type" value="Genomic_DNA"/>
</dbReference>
<dbReference type="GO" id="GO:0000155">
    <property type="term" value="F:phosphorelay sensor kinase activity"/>
    <property type="evidence" value="ECO:0007669"/>
    <property type="project" value="InterPro"/>
</dbReference>
<dbReference type="CDD" id="cd00082">
    <property type="entry name" value="HisKA"/>
    <property type="match status" value="1"/>
</dbReference>
<dbReference type="CDD" id="cd00130">
    <property type="entry name" value="PAS"/>
    <property type="match status" value="2"/>
</dbReference>
<evidence type="ECO:0000256" key="4">
    <source>
        <dbReference type="ARBA" id="ARBA00022679"/>
    </source>
</evidence>
<dbReference type="PANTHER" id="PTHR43304:SF1">
    <property type="entry name" value="PAC DOMAIN-CONTAINING PROTEIN"/>
    <property type="match status" value="1"/>
</dbReference>
<dbReference type="OrthoDB" id="6231665at2"/>
<evidence type="ECO:0000256" key="3">
    <source>
        <dbReference type="ARBA" id="ARBA00022553"/>
    </source>
</evidence>
<reference evidence="8 9" key="1">
    <citation type="submission" date="2016-07" db="EMBL/GenBank/DDBJ databases">
        <title>Genomic analysis of zinc-resistant bacterium Mucilaginibacter pedocola TBZ30.</title>
        <authorList>
            <person name="Huang J."/>
            <person name="Tang J."/>
        </authorList>
    </citation>
    <scope>NUCLEOTIDE SEQUENCE [LARGE SCALE GENOMIC DNA]</scope>
    <source>
        <strain evidence="8 9">TBZ30</strain>
    </source>
</reference>
<proteinExistence type="predicted"/>
<dbReference type="PROSITE" id="PS50113">
    <property type="entry name" value="PAC"/>
    <property type="match status" value="1"/>
</dbReference>
<evidence type="ECO:0000259" key="7">
    <source>
        <dbReference type="PROSITE" id="PS50113"/>
    </source>
</evidence>
<feature type="domain" description="PAC" evidence="7">
    <location>
        <begin position="340"/>
        <end position="395"/>
    </location>
</feature>
<dbReference type="PANTHER" id="PTHR43304">
    <property type="entry name" value="PHYTOCHROME-LIKE PROTEIN CPH1"/>
    <property type="match status" value="1"/>
</dbReference>
<comment type="caution">
    <text evidence="8">The sequence shown here is derived from an EMBL/GenBank/DDBJ whole genome shotgun (WGS) entry which is preliminary data.</text>
</comment>
<dbReference type="InterPro" id="IPR035965">
    <property type="entry name" value="PAS-like_dom_sf"/>
</dbReference>
<keyword evidence="4" id="KW-0808">Transferase</keyword>
<evidence type="ECO:0000313" key="9">
    <source>
        <dbReference type="Proteomes" id="UP000189739"/>
    </source>
</evidence>
<protein>
    <recommendedName>
        <fullName evidence="2">histidine kinase</fullName>
        <ecNumber evidence="2">2.7.13.3</ecNumber>
    </recommendedName>
</protein>
<feature type="domain" description="PAS" evidence="6">
    <location>
        <begin position="155"/>
        <end position="225"/>
    </location>
</feature>
<dbReference type="SUPFAM" id="SSF55785">
    <property type="entry name" value="PYP-like sensor domain (PAS domain)"/>
    <property type="match status" value="3"/>
</dbReference>
<dbReference type="InterPro" id="IPR000014">
    <property type="entry name" value="PAS"/>
</dbReference>
<organism evidence="8 9">
    <name type="scientific">Mucilaginibacter pedocola</name>
    <dbReference type="NCBI Taxonomy" id="1792845"/>
    <lineage>
        <taxon>Bacteria</taxon>
        <taxon>Pseudomonadati</taxon>
        <taxon>Bacteroidota</taxon>
        <taxon>Sphingobacteriia</taxon>
        <taxon>Sphingobacteriales</taxon>
        <taxon>Sphingobacteriaceae</taxon>
        <taxon>Mucilaginibacter</taxon>
    </lineage>
</organism>
<dbReference type="InterPro" id="IPR003661">
    <property type="entry name" value="HisK_dim/P_dom"/>
</dbReference>
<name>A0A1S9P6X0_9SPHI</name>
<dbReference type="Pfam" id="PF13426">
    <property type="entry name" value="PAS_9"/>
    <property type="match status" value="1"/>
</dbReference>
<dbReference type="InterPro" id="IPR052162">
    <property type="entry name" value="Sensor_kinase/Photoreceptor"/>
</dbReference>
<dbReference type="InterPro" id="IPR036097">
    <property type="entry name" value="HisK_dim/P_sf"/>
</dbReference>
<sequence>MFTILAFVLLGSVALGSWLICFRLRIQQKNISEDYKRLFDGIPTPMYIYDDETFCFLAVNDAAVEQYGYTKEEFLQLKLTDIRPPEEIPALLEFHKDLPKKHMDAGCWLHINKAGQRFYVSVYIHYTIFEGKGARQVLVVNIDEKMRADQIVSEKSAEMENMLDSITDGFYALNNRWEVTFINKAAEVALCCKKEDIIGKNLWDYFPNSRDGRFYAEYERAMTERVSVHFEELYAPLGVWGSLNVYPTKNGIAVYFVDITERKKIQEQIYNDGQNLRAIINNTRDLIWSVDRLSNIITGNQAFWNRVKELTGKSESEVTKADFMQENLKIFFESYDRAFDGEAFSLVRQRESDDEEMYYEVSFNPIRDLNDKVIGVNCFLRDITEAQKYLIKIEEQNERLRQIAWIQSHRVRAPLASILGLAQLCQLDDSPNAEIIPMLKRSADELDKVIRDITILTDDVIETGNNEQ</sequence>
<keyword evidence="3" id="KW-0597">Phosphoprotein</keyword>
<dbReference type="NCBIfam" id="TIGR00229">
    <property type="entry name" value="sensory_box"/>
    <property type="match status" value="3"/>
</dbReference>
<evidence type="ECO:0000313" key="8">
    <source>
        <dbReference type="EMBL" id="OOQ56577.1"/>
    </source>
</evidence>
<dbReference type="SUPFAM" id="SSF47384">
    <property type="entry name" value="Homodimeric domain of signal transducing histidine kinase"/>
    <property type="match status" value="1"/>
</dbReference>
<dbReference type="PROSITE" id="PS50112">
    <property type="entry name" value="PAS"/>
    <property type="match status" value="2"/>
</dbReference>
<keyword evidence="9" id="KW-1185">Reference proteome</keyword>
<dbReference type="Gene3D" id="1.10.287.130">
    <property type="match status" value="1"/>
</dbReference>
<evidence type="ECO:0000256" key="2">
    <source>
        <dbReference type="ARBA" id="ARBA00012438"/>
    </source>
</evidence>
<evidence type="ECO:0000259" key="6">
    <source>
        <dbReference type="PROSITE" id="PS50112"/>
    </source>
</evidence>
<dbReference type="Proteomes" id="UP000189739">
    <property type="component" value="Unassembled WGS sequence"/>
</dbReference>